<dbReference type="RefSeq" id="WP_186971136.1">
    <property type="nucleotide sequence ID" value="NZ_JACOOU010000018.1"/>
</dbReference>
<reference evidence="1 2" key="1">
    <citation type="submission" date="2020-08" db="EMBL/GenBank/DDBJ databases">
        <title>Genome public.</title>
        <authorList>
            <person name="Liu C."/>
            <person name="Sun Q."/>
        </authorList>
    </citation>
    <scope>NUCLEOTIDE SEQUENCE [LARGE SCALE GENOMIC DNA]</scope>
    <source>
        <strain evidence="1 2">NSJ-34</strain>
    </source>
</reference>
<gene>
    <name evidence="1" type="ORF">H8S76_25360</name>
</gene>
<proteinExistence type="predicted"/>
<organism evidence="1 2">
    <name type="scientific">Blautia celeris</name>
    <dbReference type="NCBI Taxonomy" id="2763026"/>
    <lineage>
        <taxon>Bacteria</taxon>
        <taxon>Bacillati</taxon>
        <taxon>Bacillota</taxon>
        <taxon>Clostridia</taxon>
        <taxon>Lachnospirales</taxon>
        <taxon>Lachnospiraceae</taxon>
        <taxon>Blautia</taxon>
    </lineage>
</organism>
<evidence type="ECO:0000313" key="1">
    <source>
        <dbReference type="EMBL" id="MBC5675564.1"/>
    </source>
</evidence>
<evidence type="ECO:0000313" key="2">
    <source>
        <dbReference type="Proteomes" id="UP000654573"/>
    </source>
</evidence>
<dbReference type="Proteomes" id="UP000654573">
    <property type="component" value="Unassembled WGS sequence"/>
</dbReference>
<dbReference type="EMBL" id="JACOOU010000018">
    <property type="protein sequence ID" value="MBC5675564.1"/>
    <property type="molecule type" value="Genomic_DNA"/>
</dbReference>
<sequence>MALINFKITDVQLTPQTVNVSGTFTISVTVENIIHSIQEAAGGMLLDAAGNALEYVPQEEWNLVTAAGEPITAADNEKIIVISE</sequence>
<accession>A0ABR7FK95</accession>
<protein>
    <submittedName>
        <fullName evidence="1">Uncharacterized protein</fullName>
    </submittedName>
</protein>
<keyword evidence="2" id="KW-1185">Reference proteome</keyword>
<name>A0ABR7FK95_9FIRM</name>
<comment type="caution">
    <text evidence="1">The sequence shown here is derived from an EMBL/GenBank/DDBJ whole genome shotgun (WGS) entry which is preliminary data.</text>
</comment>